<reference evidence="1 2" key="1">
    <citation type="submission" date="2017-07" db="EMBL/GenBank/DDBJ databases">
        <title>Genome Sequence of Arenibacter algicola Strain SMS7 Isolated from a culture of the Diatom Skeletonema marinoi.</title>
        <authorList>
            <person name="Topel M."/>
            <person name="Pinder M.I.M."/>
            <person name="Johansson O.N."/>
            <person name="Kourtchenko O."/>
            <person name="Godhe A."/>
            <person name="Clarke A.K."/>
        </authorList>
    </citation>
    <scope>NUCLEOTIDE SEQUENCE [LARGE SCALE GENOMIC DNA]</scope>
    <source>
        <strain evidence="1 2">SMS7</strain>
    </source>
</reference>
<dbReference type="AlphaFoldDB" id="A0A221UTA1"/>
<accession>A0A221UTA1</accession>
<organism evidence="1 2">
    <name type="scientific">Arenibacter algicola</name>
    <dbReference type="NCBI Taxonomy" id="616991"/>
    <lineage>
        <taxon>Bacteria</taxon>
        <taxon>Pseudomonadati</taxon>
        <taxon>Bacteroidota</taxon>
        <taxon>Flavobacteriia</taxon>
        <taxon>Flavobacteriales</taxon>
        <taxon>Flavobacteriaceae</taxon>
        <taxon>Arenibacter</taxon>
    </lineage>
</organism>
<protein>
    <submittedName>
        <fullName evidence="1">Uncharacterized protein</fullName>
    </submittedName>
</protein>
<name>A0A221UTA1_9FLAO</name>
<dbReference type="Proteomes" id="UP000204551">
    <property type="component" value="Chromosome"/>
</dbReference>
<dbReference type="EMBL" id="CP022515">
    <property type="protein sequence ID" value="ASO04619.1"/>
    <property type="molecule type" value="Genomic_DNA"/>
</dbReference>
<proteinExistence type="predicted"/>
<sequence length="56" mass="6055">MLKMVRATALILISPPIFSCQMHQKKNMGNGIDEGIMEIPMAAAIAILGLDSKEVN</sequence>
<dbReference type="KEGG" id="aalg:AREALGSMS7_01144"/>
<evidence type="ECO:0000313" key="1">
    <source>
        <dbReference type="EMBL" id="ASO04619.1"/>
    </source>
</evidence>
<gene>
    <name evidence="1" type="ORF">AREALGSMS7_01144</name>
</gene>
<evidence type="ECO:0000313" key="2">
    <source>
        <dbReference type="Proteomes" id="UP000204551"/>
    </source>
</evidence>